<organism evidence="2 3">
    <name type="scientific">Lutibacter holmesii</name>
    <dbReference type="NCBI Taxonomy" id="1137985"/>
    <lineage>
        <taxon>Bacteria</taxon>
        <taxon>Pseudomonadati</taxon>
        <taxon>Bacteroidota</taxon>
        <taxon>Flavobacteriia</taxon>
        <taxon>Flavobacteriales</taxon>
        <taxon>Flavobacteriaceae</taxon>
        <taxon>Lutibacter</taxon>
    </lineage>
</organism>
<evidence type="ECO:0000313" key="2">
    <source>
        <dbReference type="EMBL" id="MFD1293276.1"/>
    </source>
</evidence>
<feature type="chain" id="PRO_5047108690" evidence="1">
    <location>
        <begin position="24"/>
        <end position="377"/>
    </location>
</feature>
<keyword evidence="1" id="KW-0732">Signal</keyword>
<comment type="caution">
    <text evidence="2">The sequence shown here is derived from an EMBL/GenBank/DDBJ whole genome shotgun (WGS) entry which is preliminary data.</text>
</comment>
<sequence length="377" mass="41127">MKNIILKKMFSIILILGTINTMAQVGIGTTDPDDSAMLDIQSTSKGVLIPRVTTSQRDLILGVEGLLVFDSSTKSFWYYNNGWVELAAGSGSSASDEIADADRDTKVEVENTTDEDVIRFTAAGTEYMQINSNGDIKLGGRGSSTIPDSDNESEQNYTKITADGSLCYVGNATRWEDLKVPVNAVEIKAKKKTDGTDIEPAEWAGFREGASLGLLWFKNEDDDEEDEQEVLFTVQMPHGWKEGTNIFPHVHWTSGKLDNRGYLENGNGAPGGDRVTWGLEYTWVSVGEVFPESDIFYGSDVVPPNGTSLELYEHVITPLGSGGINGSGKTLSSMLVCRLFRNSTASSDTYGGEAGLLEIDFHYQVDSDGSNQEYTKD</sequence>
<reference evidence="3" key="1">
    <citation type="journal article" date="2019" name="Int. J. Syst. Evol. Microbiol.">
        <title>The Global Catalogue of Microorganisms (GCM) 10K type strain sequencing project: providing services to taxonomists for standard genome sequencing and annotation.</title>
        <authorList>
            <consortium name="The Broad Institute Genomics Platform"/>
            <consortium name="The Broad Institute Genome Sequencing Center for Infectious Disease"/>
            <person name="Wu L."/>
            <person name="Ma J."/>
        </authorList>
    </citation>
    <scope>NUCLEOTIDE SEQUENCE [LARGE SCALE GENOMIC DNA]</scope>
    <source>
        <strain evidence="3">CCUG 62221</strain>
    </source>
</reference>
<evidence type="ECO:0000313" key="3">
    <source>
        <dbReference type="Proteomes" id="UP001597241"/>
    </source>
</evidence>
<keyword evidence="3" id="KW-1185">Reference proteome</keyword>
<protein>
    <submittedName>
        <fullName evidence="2">Uncharacterized protein</fullName>
    </submittedName>
</protein>
<dbReference type="Proteomes" id="UP001597241">
    <property type="component" value="Unassembled WGS sequence"/>
</dbReference>
<name>A0ABW3WLS8_9FLAO</name>
<dbReference type="EMBL" id="JBHTMV010000003">
    <property type="protein sequence ID" value="MFD1293276.1"/>
    <property type="molecule type" value="Genomic_DNA"/>
</dbReference>
<accession>A0ABW3WLS8</accession>
<feature type="signal peptide" evidence="1">
    <location>
        <begin position="1"/>
        <end position="23"/>
    </location>
</feature>
<gene>
    <name evidence="2" type="ORF">ACFQ5N_05450</name>
</gene>
<evidence type="ECO:0000256" key="1">
    <source>
        <dbReference type="SAM" id="SignalP"/>
    </source>
</evidence>
<dbReference type="RefSeq" id="WP_386808426.1">
    <property type="nucleotide sequence ID" value="NZ_JBHTMV010000003.1"/>
</dbReference>
<proteinExistence type="predicted"/>